<accession>A0A875RYX5</accession>
<dbReference type="GO" id="GO:0032511">
    <property type="term" value="P:late endosome to vacuole transport via multivesicular body sorting pathway"/>
    <property type="evidence" value="ECO:0007669"/>
    <property type="project" value="TreeGrafter"/>
</dbReference>
<dbReference type="KEGG" id="bnn:FOA43_000563"/>
<evidence type="ECO:0000256" key="7">
    <source>
        <dbReference type="SAM" id="MobiDB-lite"/>
    </source>
</evidence>
<dbReference type="InterPro" id="IPR005024">
    <property type="entry name" value="Snf7_fam"/>
</dbReference>
<dbReference type="EMBL" id="CP064812">
    <property type="protein sequence ID" value="QPG73255.1"/>
    <property type="molecule type" value="Genomic_DNA"/>
</dbReference>
<reference evidence="8" key="1">
    <citation type="submission" date="2020-10" db="EMBL/GenBank/DDBJ databases">
        <authorList>
            <person name="Roach M.J.R."/>
        </authorList>
    </citation>
    <scope>NUCLEOTIDE SEQUENCE</scope>
    <source>
        <strain evidence="8">CBS 1945</strain>
    </source>
</reference>
<evidence type="ECO:0000256" key="2">
    <source>
        <dbReference type="ARBA" id="ARBA00006190"/>
    </source>
</evidence>
<evidence type="ECO:0000313" key="8">
    <source>
        <dbReference type="EMBL" id="QPG73255.1"/>
    </source>
</evidence>
<dbReference type="GO" id="GO:0000815">
    <property type="term" value="C:ESCRT III complex"/>
    <property type="evidence" value="ECO:0007669"/>
    <property type="project" value="TreeGrafter"/>
</dbReference>
<dbReference type="Proteomes" id="UP000662931">
    <property type="component" value="Chromosome 1"/>
</dbReference>
<comment type="subcellular location">
    <subcellularLocation>
        <location evidence="1">Endosome</location>
    </subcellularLocation>
</comment>
<dbReference type="GO" id="GO:0005771">
    <property type="term" value="C:multivesicular body"/>
    <property type="evidence" value="ECO:0007669"/>
    <property type="project" value="TreeGrafter"/>
</dbReference>
<keyword evidence="6" id="KW-0175">Coiled coil</keyword>
<dbReference type="AlphaFoldDB" id="A0A875RYX5"/>
<comment type="similarity">
    <text evidence="2">Belongs to the SNF7 family.</text>
</comment>
<dbReference type="OrthoDB" id="10250120at2759"/>
<dbReference type="GO" id="GO:0009898">
    <property type="term" value="C:cytoplasmic side of plasma membrane"/>
    <property type="evidence" value="ECO:0007669"/>
    <property type="project" value="TreeGrafter"/>
</dbReference>
<name>A0A875RYX5_EENNA</name>
<dbReference type="RefSeq" id="XP_038776820.1">
    <property type="nucleotide sequence ID" value="XM_038920892.1"/>
</dbReference>
<feature type="compositionally biased region" description="Basic and acidic residues" evidence="7">
    <location>
        <begin position="387"/>
        <end position="403"/>
    </location>
</feature>
<dbReference type="Pfam" id="PF03357">
    <property type="entry name" value="Snf7"/>
    <property type="match status" value="1"/>
</dbReference>
<evidence type="ECO:0000256" key="4">
    <source>
        <dbReference type="ARBA" id="ARBA00040017"/>
    </source>
</evidence>
<gene>
    <name evidence="8" type="ORF">FOA43_000563</name>
</gene>
<dbReference type="GO" id="GO:0006900">
    <property type="term" value="P:vesicle budding from membrane"/>
    <property type="evidence" value="ECO:0007669"/>
    <property type="project" value="TreeGrafter"/>
</dbReference>
<dbReference type="PANTHER" id="PTHR22761">
    <property type="entry name" value="CHARGED MULTIVESICULAR BODY PROTEIN"/>
    <property type="match status" value="1"/>
</dbReference>
<sequence length="446" mass="51266">MSLQQFILSNRNFKNSRLESLYSDFCHLHESNIEGYRANIAAWKTLLLDLIENHNDLLDQDDRVCLCGKILIQQLTVNDGTLTYKPRGLDKVIDSMVNDDHTLIPYSEFDKKPVDVTGNGDGLLRSIVSSFFGSGYCNYTSDFRSGTGSLDGSLKSSEKYISPKRLRKMSKEVKELFKGQKNAYRLEHLYDLCKNKLNQSRFDFDCCIKFLSRDTEEIKVDGDVISILRTDESEELDFKNLEAIANLNYAIYTIQKYCSTKLTEVCDIDAKIRELVKQKQHNMAKSQLRLKKAMEKQLNTSQAKLEKLQMVQMMIEEAHNNIVTLKTLESNSSLLKKLNRQVGKDTELDELLNEYGSAIDETNTISEKLGGVNDEGDDIEEELKTMEKQEKEKEKEKEKEDIKPLQSVSDLEERFKNLKLPKEKSLTDLEEDFQSEKPKAEPLLEA</sequence>
<evidence type="ECO:0000256" key="6">
    <source>
        <dbReference type="SAM" id="Coils"/>
    </source>
</evidence>
<keyword evidence="9" id="KW-1185">Reference proteome</keyword>
<evidence type="ECO:0000313" key="9">
    <source>
        <dbReference type="Proteomes" id="UP000662931"/>
    </source>
</evidence>
<proteinExistence type="inferred from homology"/>
<evidence type="ECO:0000256" key="1">
    <source>
        <dbReference type="ARBA" id="ARBA00004177"/>
    </source>
</evidence>
<keyword evidence="3" id="KW-0967">Endosome</keyword>
<evidence type="ECO:0000256" key="5">
    <source>
        <dbReference type="ARBA" id="ARBA00042586"/>
    </source>
</evidence>
<dbReference type="PANTHER" id="PTHR22761:SF10">
    <property type="entry name" value="GH13992P"/>
    <property type="match status" value="1"/>
</dbReference>
<feature type="compositionally biased region" description="Basic and acidic residues" evidence="7">
    <location>
        <begin position="434"/>
        <end position="446"/>
    </location>
</feature>
<feature type="coiled-coil region" evidence="6">
    <location>
        <begin position="276"/>
        <end position="311"/>
    </location>
</feature>
<dbReference type="GeneID" id="62193964"/>
<protein>
    <recommendedName>
        <fullName evidence="4">Vacuolar-sorting protein SNF7</fullName>
    </recommendedName>
    <alternativeName>
        <fullName evidence="5">Vacuolar protein-sorting-associated protein 32</fullName>
    </alternativeName>
</protein>
<evidence type="ECO:0000256" key="3">
    <source>
        <dbReference type="ARBA" id="ARBA00022753"/>
    </source>
</evidence>
<feature type="region of interest" description="Disordered" evidence="7">
    <location>
        <begin position="387"/>
        <end position="446"/>
    </location>
</feature>
<feature type="compositionally biased region" description="Basic and acidic residues" evidence="7">
    <location>
        <begin position="411"/>
        <end position="427"/>
    </location>
</feature>
<organism evidence="8 9">
    <name type="scientific">Eeniella nana</name>
    <name type="common">Yeast</name>
    <name type="synonym">Brettanomyces nanus</name>
    <dbReference type="NCBI Taxonomy" id="13502"/>
    <lineage>
        <taxon>Eukaryota</taxon>
        <taxon>Fungi</taxon>
        <taxon>Dikarya</taxon>
        <taxon>Ascomycota</taxon>
        <taxon>Saccharomycotina</taxon>
        <taxon>Pichiomycetes</taxon>
        <taxon>Pichiales</taxon>
        <taxon>Pichiaceae</taxon>
        <taxon>Brettanomyces</taxon>
    </lineage>
</organism>